<dbReference type="AlphaFoldDB" id="B8D405"/>
<evidence type="ECO:0000259" key="1">
    <source>
        <dbReference type="Pfam" id="PF00881"/>
    </source>
</evidence>
<dbReference type="GO" id="GO:0016491">
    <property type="term" value="F:oxidoreductase activity"/>
    <property type="evidence" value="ECO:0007669"/>
    <property type="project" value="InterPro"/>
</dbReference>
<name>B8D405_DESA1</name>
<dbReference type="InterPro" id="IPR020051">
    <property type="entry name" value="SagB-type_dehydrogenase"/>
</dbReference>
<dbReference type="KEGG" id="dka:DKAM_0510"/>
<dbReference type="Pfam" id="PF00881">
    <property type="entry name" value="Nitroreductase"/>
    <property type="match status" value="1"/>
</dbReference>
<dbReference type="InterPro" id="IPR029479">
    <property type="entry name" value="Nitroreductase"/>
</dbReference>
<protein>
    <submittedName>
        <fullName evidence="2">Nitroreductase</fullName>
    </submittedName>
</protein>
<accession>B8D405</accession>
<evidence type="ECO:0000313" key="3">
    <source>
        <dbReference type="Proteomes" id="UP000006903"/>
    </source>
</evidence>
<dbReference type="PANTHER" id="PTHR43745">
    <property type="entry name" value="NITROREDUCTASE MJ1384-RELATED"/>
    <property type="match status" value="1"/>
</dbReference>
<dbReference type="STRING" id="490899.DKAM_0510"/>
<dbReference type="eggNOG" id="arCOG00288">
    <property type="taxonomic scope" value="Archaea"/>
</dbReference>
<dbReference type="CDD" id="cd02142">
    <property type="entry name" value="McbC_SagB-like_oxidoreductase"/>
    <property type="match status" value="1"/>
</dbReference>
<dbReference type="InterPro" id="IPR000415">
    <property type="entry name" value="Nitroreductase-like"/>
</dbReference>
<gene>
    <name evidence="2" type="ordered locus">DKAM_0510</name>
</gene>
<dbReference type="EMBL" id="CP001140">
    <property type="protein sequence ID" value="ACL10836.1"/>
    <property type="molecule type" value="Genomic_DNA"/>
</dbReference>
<sequence>MESDQYRVYIPNTALVALLNKIIKLPQPGKISGLTVEEALLLRRSIRDFRDEPVKLRDLALILWATYGLSDPVEGFLTTPSAGATYPLQVYVVVGSRSVIDYSEFLDPGVYRYDPERHVLILVRSGDVRRELMQAALMQGFIGRAPVSIVITAVYERTTSVYGERGRTRYVPMEAGHASENAYLMTTALGYGTVAVGAFRDSEVSQVIGIGGGETPLYIMPIGVPITRRKIVFEELAGFFTERR</sequence>
<organism evidence="2 3">
    <name type="scientific">Desulfurococcus amylolyticus (strain DSM 18924 / JCM 16383 / VKM B-2413 / 1221n)</name>
    <name type="common">Desulfurococcus kamchatkensis</name>
    <dbReference type="NCBI Taxonomy" id="490899"/>
    <lineage>
        <taxon>Archaea</taxon>
        <taxon>Thermoproteota</taxon>
        <taxon>Thermoprotei</taxon>
        <taxon>Desulfurococcales</taxon>
        <taxon>Desulfurococcaceae</taxon>
        <taxon>Desulfurococcus</taxon>
    </lineage>
</organism>
<dbReference type="PANTHER" id="PTHR43745:SF2">
    <property type="entry name" value="NITROREDUCTASE MJ1384-RELATED"/>
    <property type="match status" value="1"/>
</dbReference>
<evidence type="ECO:0000313" key="2">
    <source>
        <dbReference type="EMBL" id="ACL10836.1"/>
    </source>
</evidence>
<dbReference type="HOGENOM" id="CLU_059362_3_1_2"/>
<proteinExistence type="predicted"/>
<dbReference type="NCBIfam" id="TIGR03605">
    <property type="entry name" value="antibiot_sagB"/>
    <property type="match status" value="1"/>
</dbReference>
<feature type="domain" description="Nitroreductase" evidence="1">
    <location>
        <begin position="43"/>
        <end position="223"/>
    </location>
</feature>
<dbReference type="SUPFAM" id="SSF55469">
    <property type="entry name" value="FMN-dependent nitroreductase-like"/>
    <property type="match status" value="1"/>
</dbReference>
<dbReference type="Proteomes" id="UP000006903">
    <property type="component" value="Chromosome"/>
</dbReference>
<dbReference type="Gene3D" id="3.40.109.10">
    <property type="entry name" value="NADH Oxidase"/>
    <property type="match status" value="1"/>
</dbReference>
<dbReference type="InterPro" id="IPR052544">
    <property type="entry name" value="Bacteriocin_Proc_Enz"/>
</dbReference>
<reference evidence="2 3" key="1">
    <citation type="journal article" date="2009" name="J. Bacteriol.">
        <title>Complete genome sequence of the anaerobic, protein-degrading hyperthermophilic crenarchaeon Desulfurococcus kamchatkensis.</title>
        <authorList>
            <person name="Ravin N.V."/>
            <person name="Mardanov A.V."/>
            <person name="Beletsky A.V."/>
            <person name="Kublanov I.V."/>
            <person name="Kolganova T.V."/>
            <person name="Lebedinsky A.V."/>
            <person name="Chernyh N.A."/>
            <person name="Bonch-Osmolovskaya E.A."/>
            <person name="Skryabin K.G."/>
        </authorList>
    </citation>
    <scope>NUCLEOTIDE SEQUENCE [LARGE SCALE GENOMIC DNA]</scope>
    <source>
        <strain evidence="3">DSM 18924 / JCM 16383 / VKM B-2413 / 1221n</strain>
    </source>
</reference>